<dbReference type="Gene3D" id="3.40.309.10">
    <property type="entry name" value="Aldehyde Dehydrogenase, Chain A, domain 2"/>
    <property type="match status" value="1"/>
</dbReference>
<evidence type="ECO:0000256" key="4">
    <source>
        <dbReference type="ARBA" id="ARBA00023002"/>
    </source>
</evidence>
<dbReference type="InterPro" id="IPR016163">
    <property type="entry name" value="Ald_DH_C"/>
</dbReference>
<dbReference type="GO" id="GO:0009898">
    <property type="term" value="C:cytoplasmic side of plasma membrane"/>
    <property type="evidence" value="ECO:0007669"/>
    <property type="project" value="TreeGrafter"/>
</dbReference>
<comment type="similarity">
    <text evidence="2">Belongs to the aldehyde dehydrogenase family.</text>
</comment>
<proteinExistence type="inferred from homology"/>
<dbReference type="FunFam" id="3.40.309.10:FF:000005">
    <property type="entry name" value="1-pyrroline-5-carboxylate dehydrogenase 1"/>
    <property type="match status" value="1"/>
</dbReference>
<evidence type="ECO:0000256" key="1">
    <source>
        <dbReference type="ARBA" id="ARBA00004786"/>
    </source>
</evidence>
<name>A0A9D7XLV0_9BACT</name>
<dbReference type="InterPro" id="IPR016162">
    <property type="entry name" value="Ald_DH_N"/>
</dbReference>
<dbReference type="GO" id="GO:0003842">
    <property type="term" value="F:L-glutamate gamma-semialdehyde dehydrogenase activity"/>
    <property type="evidence" value="ECO:0007669"/>
    <property type="project" value="UniProtKB-EC"/>
</dbReference>
<dbReference type="CDD" id="cd07123">
    <property type="entry name" value="ALDH_F4-17_P5CDH"/>
    <property type="match status" value="1"/>
</dbReference>
<evidence type="ECO:0000256" key="2">
    <source>
        <dbReference type="ARBA" id="ARBA00009986"/>
    </source>
</evidence>
<evidence type="ECO:0000259" key="9">
    <source>
        <dbReference type="Pfam" id="PF00171"/>
    </source>
</evidence>
<dbReference type="InterPro" id="IPR016161">
    <property type="entry name" value="Ald_DH/histidinol_DH"/>
</dbReference>
<comment type="caution">
    <text evidence="10">The sequence shown here is derived from an EMBL/GenBank/DDBJ whole genome shotgun (WGS) entry which is preliminary data.</text>
</comment>
<dbReference type="SUPFAM" id="SSF53720">
    <property type="entry name" value="ALDH-like"/>
    <property type="match status" value="1"/>
</dbReference>
<dbReference type="GO" id="GO:0010133">
    <property type="term" value="P:L-proline catabolic process to L-glutamate"/>
    <property type="evidence" value="ECO:0007669"/>
    <property type="project" value="InterPro"/>
</dbReference>
<keyword evidence="4 10" id="KW-0560">Oxidoreductase</keyword>
<dbReference type="InterPro" id="IPR015590">
    <property type="entry name" value="Aldehyde_DH_dom"/>
</dbReference>
<evidence type="ECO:0000256" key="8">
    <source>
        <dbReference type="ARBA" id="ARBA00048142"/>
    </source>
</evidence>
<dbReference type="Pfam" id="PF00171">
    <property type="entry name" value="Aldedh"/>
    <property type="match status" value="1"/>
</dbReference>
<dbReference type="Gene3D" id="3.40.605.10">
    <property type="entry name" value="Aldehyde Dehydrogenase, Chain A, domain 1"/>
    <property type="match status" value="1"/>
</dbReference>
<keyword evidence="6" id="KW-0642">Proline metabolism</keyword>
<dbReference type="PANTHER" id="PTHR42862">
    <property type="entry name" value="DELTA-1-PYRROLINE-5-CARBOXYLATE DEHYDROGENASE 1, ISOFORM A-RELATED"/>
    <property type="match status" value="1"/>
</dbReference>
<comment type="pathway">
    <text evidence="1">Amino-acid degradation; L-proline degradation into L-glutamate; L-glutamate from L-proline: step 2/2.</text>
</comment>
<dbReference type="PROSITE" id="PS00070">
    <property type="entry name" value="ALDEHYDE_DEHYDR_CYS"/>
    <property type="match status" value="1"/>
</dbReference>
<dbReference type="Proteomes" id="UP000886657">
    <property type="component" value="Unassembled WGS sequence"/>
</dbReference>
<evidence type="ECO:0000256" key="6">
    <source>
        <dbReference type="ARBA" id="ARBA00023062"/>
    </source>
</evidence>
<dbReference type="AlphaFoldDB" id="A0A9D7XLV0"/>
<dbReference type="EMBL" id="JADKIO010000008">
    <property type="protein sequence ID" value="MBK9796969.1"/>
    <property type="molecule type" value="Genomic_DNA"/>
</dbReference>
<dbReference type="PANTHER" id="PTHR42862:SF1">
    <property type="entry name" value="DELTA-1-PYRROLINE-5-CARBOXYLATE DEHYDROGENASE 2, ISOFORM A-RELATED"/>
    <property type="match status" value="1"/>
</dbReference>
<accession>A0A9D7XLV0</accession>
<gene>
    <name evidence="10" type="primary">pruA</name>
    <name evidence="10" type="ORF">IPP58_10815</name>
</gene>
<feature type="domain" description="Aldehyde dehydrogenase" evidence="9">
    <location>
        <begin position="58"/>
        <end position="511"/>
    </location>
</feature>
<reference evidence="10" key="1">
    <citation type="submission" date="2020-10" db="EMBL/GenBank/DDBJ databases">
        <title>Connecting structure to function with the recovery of over 1000 high-quality activated sludge metagenome-assembled genomes encoding full-length rRNA genes using long-read sequencing.</title>
        <authorList>
            <person name="Singleton C.M."/>
            <person name="Petriglieri F."/>
            <person name="Kristensen J.M."/>
            <person name="Kirkegaard R.H."/>
            <person name="Michaelsen T.Y."/>
            <person name="Andersen M.H."/>
            <person name="Karst S.M."/>
            <person name="Dueholm M.S."/>
            <person name="Nielsen P.H."/>
            <person name="Albertsen M."/>
        </authorList>
    </citation>
    <scope>NUCLEOTIDE SEQUENCE</scope>
    <source>
        <strain evidence="10">Skiv_18-Q3-R9-52_MAXAC.067</strain>
    </source>
</reference>
<sequence>MSNAIFSLPEAHSEVIRSYAPGSQERALLKAELERQYHQEIEIPLIIGGQEVRTGRVQKAVCPHDHRHVLATFHEAGEAEVRLAIQAALAAKKDWEATPWEDRAAIFHKMASLISTKYRYILNAATMLNQSKSAYQAEIDSSCETADFFRFNAKFMEDIYHHQPVSDPHVWNRVHYRALEGFVFAVTPFNFTAIGANLATAPAIMGNTVVWKPASTSILSNHYLMQLFKEAGLPDGVINFVPGPGPLIGKLALEHPDFAGLHFTGSTGVFNSMWKTIAANLENYKSYPRIVGETGGKDYIFMHASGDGEETAAAIVRAGFEYQGQKCSACSRVYIPASRWVELKDRILGMLATVKMGDVRDFRNFFNAVIDEKAFDSTMRYIELAKNAKDAEIIAGGKGDKSKGYFIEPTVILTTNPKFVTMEEEIFAPVVTIYVYEDAQLDETLQVLDETSPYALTGAIFARDRYVINQLTRTLANTAGNFYINDKCTGAVVGHQPFGGSRASGTNDKAGSLLNLIRWTSPRTIKESFTPPRDIKFPFLEAE</sequence>
<dbReference type="InterPro" id="IPR005931">
    <property type="entry name" value="P5CDH/ALDH4A1"/>
</dbReference>
<dbReference type="EC" id="1.2.1.88" evidence="3"/>
<evidence type="ECO:0000256" key="3">
    <source>
        <dbReference type="ARBA" id="ARBA00012884"/>
    </source>
</evidence>
<evidence type="ECO:0000313" key="10">
    <source>
        <dbReference type="EMBL" id="MBK9796969.1"/>
    </source>
</evidence>
<evidence type="ECO:0000313" key="11">
    <source>
        <dbReference type="Proteomes" id="UP000886657"/>
    </source>
</evidence>
<protein>
    <recommendedName>
        <fullName evidence="7">L-glutamate gamma-semialdehyde dehydrogenase</fullName>
        <ecNumber evidence="3">1.2.1.88</ecNumber>
    </recommendedName>
    <alternativeName>
        <fullName evidence="7">L-glutamate gamma-semialdehyde dehydrogenase</fullName>
    </alternativeName>
</protein>
<comment type="catalytic activity">
    <reaction evidence="8">
        <text>L-glutamate 5-semialdehyde + NAD(+) + H2O = L-glutamate + NADH + 2 H(+)</text>
        <dbReference type="Rhea" id="RHEA:30235"/>
        <dbReference type="ChEBI" id="CHEBI:15377"/>
        <dbReference type="ChEBI" id="CHEBI:15378"/>
        <dbReference type="ChEBI" id="CHEBI:29985"/>
        <dbReference type="ChEBI" id="CHEBI:57540"/>
        <dbReference type="ChEBI" id="CHEBI:57945"/>
        <dbReference type="ChEBI" id="CHEBI:58066"/>
        <dbReference type="EC" id="1.2.1.88"/>
    </reaction>
</comment>
<dbReference type="InterPro" id="IPR016160">
    <property type="entry name" value="Ald_DH_CS_CYS"/>
</dbReference>
<dbReference type="GO" id="GO:0004657">
    <property type="term" value="F:proline dehydrogenase activity"/>
    <property type="evidence" value="ECO:0007669"/>
    <property type="project" value="UniProtKB-ARBA"/>
</dbReference>
<organism evidence="10 11">
    <name type="scientific">Candidatus Geothrix skivensis</name>
    <dbReference type="NCBI Taxonomy" id="2954439"/>
    <lineage>
        <taxon>Bacteria</taxon>
        <taxon>Pseudomonadati</taxon>
        <taxon>Acidobacteriota</taxon>
        <taxon>Holophagae</taxon>
        <taxon>Holophagales</taxon>
        <taxon>Holophagaceae</taxon>
        <taxon>Geothrix</taxon>
    </lineage>
</organism>
<evidence type="ECO:0000256" key="7">
    <source>
        <dbReference type="ARBA" id="ARBA00032259"/>
    </source>
</evidence>
<dbReference type="NCBIfam" id="TIGR01236">
    <property type="entry name" value="D1pyr5carbox1"/>
    <property type="match status" value="1"/>
</dbReference>
<dbReference type="InterPro" id="IPR050485">
    <property type="entry name" value="Proline_metab_enzyme"/>
</dbReference>
<keyword evidence="5" id="KW-0520">NAD</keyword>
<evidence type="ECO:0000256" key="5">
    <source>
        <dbReference type="ARBA" id="ARBA00023027"/>
    </source>
</evidence>
<dbReference type="FunFam" id="3.40.605.10:FF:000006">
    <property type="entry name" value="1-pyrroline-5-carboxylate dehydrogenase"/>
    <property type="match status" value="1"/>
</dbReference>